<organism evidence="2 3">
    <name type="scientific">Streptomyces echinoruber</name>
    <dbReference type="NCBI Taxonomy" id="68898"/>
    <lineage>
        <taxon>Bacteria</taxon>
        <taxon>Bacillati</taxon>
        <taxon>Actinomycetota</taxon>
        <taxon>Actinomycetes</taxon>
        <taxon>Kitasatosporales</taxon>
        <taxon>Streptomycetaceae</taxon>
        <taxon>Streptomyces</taxon>
    </lineage>
</organism>
<evidence type="ECO:0000256" key="1">
    <source>
        <dbReference type="SAM" id="MobiDB-lite"/>
    </source>
</evidence>
<evidence type="ECO:0000313" key="3">
    <source>
        <dbReference type="Proteomes" id="UP000623010"/>
    </source>
</evidence>
<dbReference type="Proteomes" id="UP000623010">
    <property type="component" value="Unassembled WGS sequence"/>
</dbReference>
<reference evidence="2" key="1">
    <citation type="journal article" date="2014" name="Int. J. Syst. Evol. Microbiol.">
        <title>Complete genome sequence of Corynebacterium casei LMG S-19264T (=DSM 44701T), isolated from a smear-ripened cheese.</title>
        <authorList>
            <consortium name="US DOE Joint Genome Institute (JGI-PGF)"/>
            <person name="Walter F."/>
            <person name="Albersmeier A."/>
            <person name="Kalinowski J."/>
            <person name="Ruckert C."/>
        </authorList>
    </citation>
    <scope>NUCLEOTIDE SEQUENCE</scope>
    <source>
        <strain evidence="2">JCM 5016</strain>
    </source>
</reference>
<accession>A0A918VS55</accession>
<sequence length="86" mass="9477">MTGRAHITAAAGDPAPRRRHAEQTGYVSPAYLRWAEQVEQAARPPADSFQMPTTAAELDAMSYADRVRVFTTDRALYDRLTGRAPA</sequence>
<feature type="region of interest" description="Disordered" evidence="1">
    <location>
        <begin position="1"/>
        <end position="23"/>
    </location>
</feature>
<keyword evidence="3" id="KW-1185">Reference proteome</keyword>
<evidence type="ECO:0000313" key="2">
    <source>
        <dbReference type="EMBL" id="GHA19703.1"/>
    </source>
</evidence>
<dbReference type="RefSeq" id="WP_190061262.1">
    <property type="nucleotide sequence ID" value="NZ_BMWH01000071.1"/>
</dbReference>
<dbReference type="AlphaFoldDB" id="A0A918VS55"/>
<comment type="caution">
    <text evidence="2">The sequence shown here is derived from an EMBL/GenBank/DDBJ whole genome shotgun (WGS) entry which is preliminary data.</text>
</comment>
<protein>
    <submittedName>
        <fullName evidence="2">Uncharacterized protein</fullName>
    </submittedName>
</protein>
<dbReference type="EMBL" id="BMWH01000071">
    <property type="protein sequence ID" value="GHA19703.1"/>
    <property type="molecule type" value="Genomic_DNA"/>
</dbReference>
<proteinExistence type="predicted"/>
<gene>
    <name evidence="2" type="ORF">GCM10010389_66500</name>
</gene>
<reference evidence="2" key="2">
    <citation type="submission" date="2020-09" db="EMBL/GenBank/DDBJ databases">
        <authorList>
            <person name="Sun Q."/>
            <person name="Ohkuma M."/>
        </authorList>
    </citation>
    <scope>NUCLEOTIDE SEQUENCE</scope>
    <source>
        <strain evidence="2">JCM 5016</strain>
    </source>
</reference>
<name>A0A918VS55_9ACTN</name>